<dbReference type="PANTHER" id="PTHR33219:SF10">
    <property type="entry name" value="OS07G0185300 PROTEIN"/>
    <property type="match status" value="1"/>
</dbReference>
<dbReference type="GO" id="GO:0009507">
    <property type="term" value="C:chloroplast"/>
    <property type="evidence" value="ECO:0007669"/>
    <property type="project" value="TreeGrafter"/>
</dbReference>
<accession>A0A1D1Y6Z5</accession>
<dbReference type="AlphaFoldDB" id="A0A1D1Y6Z5"/>
<dbReference type="Pfam" id="PF02325">
    <property type="entry name" value="CCB3_YggT"/>
    <property type="match status" value="1"/>
</dbReference>
<sequence length="204" mass="20808">MAGTAALGAAAVVGMAASAAGVVVVVARPVLLLPGLSATAARSRRYPRLPPASFSPRLTHVTKATPTTAAAAAFAAAARPSFPELATAAGRALLGWAKAAAGRAGADLGAPWAAAVGGAGRCLDLYREILLVRCLLTWFPNVPWERQPFSAMRDLCDPFLLVCQRLVPPVFGGTLDVSSLLAFTALGILARLLTPTAAASPPPF</sequence>
<organism evidence="1">
    <name type="scientific">Anthurium amnicola</name>
    <dbReference type="NCBI Taxonomy" id="1678845"/>
    <lineage>
        <taxon>Eukaryota</taxon>
        <taxon>Viridiplantae</taxon>
        <taxon>Streptophyta</taxon>
        <taxon>Embryophyta</taxon>
        <taxon>Tracheophyta</taxon>
        <taxon>Spermatophyta</taxon>
        <taxon>Magnoliopsida</taxon>
        <taxon>Liliopsida</taxon>
        <taxon>Araceae</taxon>
        <taxon>Pothoideae</taxon>
        <taxon>Potheae</taxon>
        <taxon>Anthurium</taxon>
    </lineage>
</organism>
<name>A0A1D1Y6Z5_9ARAE</name>
<dbReference type="GO" id="GO:0010020">
    <property type="term" value="P:chloroplast fission"/>
    <property type="evidence" value="ECO:0007669"/>
    <property type="project" value="TreeGrafter"/>
</dbReference>
<dbReference type="GO" id="GO:0016020">
    <property type="term" value="C:membrane"/>
    <property type="evidence" value="ECO:0007669"/>
    <property type="project" value="InterPro"/>
</dbReference>
<dbReference type="EMBL" id="GDJX01017580">
    <property type="protein sequence ID" value="JAT50356.1"/>
    <property type="molecule type" value="Transcribed_RNA"/>
</dbReference>
<dbReference type="InterPro" id="IPR003425">
    <property type="entry name" value="CCB3/YggT"/>
</dbReference>
<reference evidence="1" key="1">
    <citation type="submission" date="2015-07" db="EMBL/GenBank/DDBJ databases">
        <title>Transcriptome Assembly of Anthurium amnicola.</title>
        <authorList>
            <person name="Suzuki J."/>
        </authorList>
    </citation>
    <scope>NUCLEOTIDE SEQUENCE</scope>
</reference>
<dbReference type="PANTHER" id="PTHR33219">
    <property type="entry name" value="YLMG HOMOLOG PROTEIN 2, CHLOROPLASTIC"/>
    <property type="match status" value="1"/>
</dbReference>
<protein>
    <submittedName>
        <fullName evidence="1">Uncharacterized protein ycf19</fullName>
    </submittedName>
</protein>
<gene>
    <name evidence="1" type="primary">ycf19_4</name>
    <name evidence="1" type="ORF">g.47254</name>
</gene>
<evidence type="ECO:0000313" key="1">
    <source>
        <dbReference type="EMBL" id="JAT50356.1"/>
    </source>
</evidence>
<proteinExistence type="predicted"/>